<evidence type="ECO:0000313" key="5">
    <source>
        <dbReference type="Proteomes" id="UP001168821"/>
    </source>
</evidence>
<accession>A0AA38I0T5</accession>
<reference evidence="4" key="1">
    <citation type="journal article" date="2023" name="G3 (Bethesda)">
        <title>Whole genome assemblies of Zophobas morio and Tenebrio molitor.</title>
        <authorList>
            <person name="Kaur S."/>
            <person name="Stinson S.A."/>
            <person name="diCenzo G.C."/>
        </authorList>
    </citation>
    <scope>NUCLEOTIDE SEQUENCE</scope>
    <source>
        <strain evidence="4">QUZm001</strain>
    </source>
</reference>
<keyword evidence="5" id="KW-1185">Reference proteome</keyword>
<evidence type="ECO:0000259" key="3">
    <source>
        <dbReference type="Pfam" id="PF13837"/>
    </source>
</evidence>
<dbReference type="EMBL" id="JALNTZ010000007">
    <property type="protein sequence ID" value="KAJ3646301.1"/>
    <property type="molecule type" value="Genomic_DNA"/>
</dbReference>
<dbReference type="Gene3D" id="1.10.10.60">
    <property type="entry name" value="Homeodomain-like"/>
    <property type="match status" value="1"/>
</dbReference>
<name>A0AA38I0T5_9CUCU</name>
<evidence type="ECO:0000256" key="2">
    <source>
        <dbReference type="SAM" id="MobiDB-lite"/>
    </source>
</evidence>
<dbReference type="InterPro" id="IPR044822">
    <property type="entry name" value="Myb_DNA-bind_4"/>
</dbReference>
<feature type="domain" description="Myb/SANT-like DNA-binding" evidence="3">
    <location>
        <begin position="76"/>
        <end position="163"/>
    </location>
</feature>
<dbReference type="Pfam" id="PF13837">
    <property type="entry name" value="Myb_DNA-bind_4"/>
    <property type="match status" value="1"/>
</dbReference>
<proteinExistence type="predicted"/>
<feature type="compositionally biased region" description="Polar residues" evidence="2">
    <location>
        <begin position="177"/>
        <end position="191"/>
    </location>
</feature>
<evidence type="ECO:0000256" key="1">
    <source>
        <dbReference type="SAM" id="Coils"/>
    </source>
</evidence>
<dbReference type="AlphaFoldDB" id="A0AA38I0T5"/>
<organism evidence="4 5">
    <name type="scientific">Zophobas morio</name>
    <dbReference type="NCBI Taxonomy" id="2755281"/>
    <lineage>
        <taxon>Eukaryota</taxon>
        <taxon>Metazoa</taxon>
        <taxon>Ecdysozoa</taxon>
        <taxon>Arthropoda</taxon>
        <taxon>Hexapoda</taxon>
        <taxon>Insecta</taxon>
        <taxon>Pterygota</taxon>
        <taxon>Neoptera</taxon>
        <taxon>Endopterygota</taxon>
        <taxon>Coleoptera</taxon>
        <taxon>Polyphaga</taxon>
        <taxon>Cucujiformia</taxon>
        <taxon>Tenebrionidae</taxon>
        <taxon>Zophobas</taxon>
    </lineage>
</organism>
<feature type="region of interest" description="Disordered" evidence="2">
    <location>
        <begin position="144"/>
        <end position="210"/>
    </location>
</feature>
<comment type="caution">
    <text evidence="4">The sequence shown here is derived from an EMBL/GenBank/DDBJ whole genome shotgun (WGS) entry which is preliminary data.</text>
</comment>
<gene>
    <name evidence="4" type="ORF">Zmor_023893</name>
</gene>
<evidence type="ECO:0000313" key="4">
    <source>
        <dbReference type="EMBL" id="KAJ3646301.1"/>
    </source>
</evidence>
<sequence>MGEEKLVEISINHEGEDFLAFVRLETANVLLNDPEAASNYVRKHLISEQQNAQHSDSNTGVISVWSTKRPSVKDSKATEIFLELRQKYAHEFDDKKHVKTQLWGKIAREMYALGFDVGTERDAVEKLRQKFSNLQKQYMKHVSHMKRTGEEKKEPPPFFSEMHGIMSNKHKSDPKNLQDTLEACSSSSVQESETDDLLAPQSPSSCDQEKKEMIKNRFSLNKIRKSSTSNVQLINLMQTQHEDDRTERREQFNRLEKLLQQQNEQRERLLNTFDSLIRQKKRKHNSDSDSD</sequence>
<feature type="coiled-coil region" evidence="1">
    <location>
        <begin position="245"/>
        <end position="279"/>
    </location>
</feature>
<protein>
    <recommendedName>
        <fullName evidence="3">Myb/SANT-like DNA-binding domain-containing protein</fullName>
    </recommendedName>
</protein>
<keyword evidence="1" id="KW-0175">Coiled coil</keyword>
<dbReference type="Proteomes" id="UP001168821">
    <property type="component" value="Unassembled WGS sequence"/>
</dbReference>